<dbReference type="PRINTS" id="PR00725">
    <property type="entry name" value="DADACBPTASE1"/>
</dbReference>
<feature type="signal peptide" evidence="14">
    <location>
        <begin position="1"/>
        <end position="27"/>
    </location>
</feature>
<evidence type="ECO:0000256" key="3">
    <source>
        <dbReference type="ARBA" id="ARBA00007164"/>
    </source>
</evidence>
<evidence type="ECO:0000256" key="8">
    <source>
        <dbReference type="ARBA" id="ARBA00022801"/>
    </source>
</evidence>
<sequence>MHRCWKRLPVFVAFLVLFNVLPVGAWAAPAPTPAAPLQTEADSAVLMDPTTGTVLFEKNPHKRVAPASVTKLMTMLIAVEALEQGRISLEDKVVTSQRAYEMGGSQIYLEPGEEMSMKDLLTSIAVQSANDACVAVAEHLSGSYEAFVEEMNKKAESLGLQNTHFANPHGLPAENHYTSAYDMAVVAREALKYPKVREFFSIKHYKIRPDSSKPMLLDNHNKLLWWYPGTDGFKTGWTSEAKYCLVSTVEREGLRFVAAVFGVPEIRGHFKETMKLYNYGFARYTYKSVAKAGEILGNVPVGKGEKETVSAIPQGIPGILVERGKEKGIESRIELQPYVDAPVSAGQKIGELVILQSGNEIRRVDLVAKEEVAQGKFSTMLTKMMQKMYGFQ</sequence>
<dbReference type="InterPro" id="IPR037167">
    <property type="entry name" value="Peptidase_S11_C_sf"/>
</dbReference>
<dbReference type="InterPro" id="IPR012907">
    <property type="entry name" value="Peptidase_S11_C"/>
</dbReference>
<dbReference type="Proteomes" id="UP000617402">
    <property type="component" value="Unassembled WGS sequence"/>
</dbReference>
<evidence type="ECO:0000256" key="4">
    <source>
        <dbReference type="ARBA" id="ARBA00012448"/>
    </source>
</evidence>
<protein>
    <recommendedName>
        <fullName evidence="4">serine-type D-Ala-D-Ala carboxypeptidase</fullName>
        <ecNumber evidence="4">3.4.16.4</ecNumber>
    </recommendedName>
</protein>
<keyword evidence="9" id="KW-0133">Cell shape</keyword>
<keyword evidence="17" id="KW-1185">Reference proteome</keyword>
<keyword evidence="11" id="KW-0961">Cell wall biogenesis/degradation</keyword>
<evidence type="ECO:0000313" key="17">
    <source>
        <dbReference type="Proteomes" id="UP000617402"/>
    </source>
</evidence>
<evidence type="ECO:0000259" key="15">
    <source>
        <dbReference type="SMART" id="SM00936"/>
    </source>
</evidence>
<dbReference type="PANTHER" id="PTHR21581:SF6">
    <property type="entry name" value="TRAFFICKING PROTEIN PARTICLE COMPLEX SUBUNIT 12"/>
    <property type="match status" value="1"/>
</dbReference>
<dbReference type="SMART" id="SM00936">
    <property type="entry name" value="PBP5_C"/>
    <property type="match status" value="1"/>
</dbReference>
<evidence type="ECO:0000256" key="7">
    <source>
        <dbReference type="ARBA" id="ARBA00022729"/>
    </source>
</evidence>
<dbReference type="SUPFAM" id="SSF56601">
    <property type="entry name" value="beta-lactamase/transpeptidase-like"/>
    <property type="match status" value="1"/>
</dbReference>
<evidence type="ECO:0000256" key="13">
    <source>
        <dbReference type="RuleBase" id="RU004016"/>
    </source>
</evidence>
<comment type="caution">
    <text evidence="16">The sequence shown here is derived from an EMBL/GenBank/DDBJ whole genome shotgun (WGS) entry which is preliminary data.</text>
</comment>
<accession>A0ABR7T5N5</accession>
<gene>
    <name evidence="16" type="ORF">H1S01_10130</name>
</gene>
<dbReference type="InterPro" id="IPR001967">
    <property type="entry name" value="Peptidase_S11_N"/>
</dbReference>
<dbReference type="InterPro" id="IPR018044">
    <property type="entry name" value="Peptidase_S11"/>
</dbReference>
<organism evidence="16 17">
    <name type="scientific">Heliobacterium chlorum</name>
    <dbReference type="NCBI Taxonomy" id="2698"/>
    <lineage>
        <taxon>Bacteria</taxon>
        <taxon>Bacillati</taxon>
        <taxon>Bacillota</taxon>
        <taxon>Clostridia</taxon>
        <taxon>Eubacteriales</taxon>
        <taxon>Heliobacteriaceae</taxon>
        <taxon>Heliobacterium</taxon>
    </lineage>
</organism>
<keyword evidence="6" id="KW-0645">Protease</keyword>
<dbReference type="Pfam" id="PF00768">
    <property type="entry name" value="Peptidase_S11"/>
    <property type="match status" value="1"/>
</dbReference>
<evidence type="ECO:0000256" key="1">
    <source>
        <dbReference type="ARBA" id="ARBA00003217"/>
    </source>
</evidence>
<evidence type="ECO:0000313" key="16">
    <source>
        <dbReference type="EMBL" id="MBC9784866.1"/>
    </source>
</evidence>
<evidence type="ECO:0000256" key="9">
    <source>
        <dbReference type="ARBA" id="ARBA00022960"/>
    </source>
</evidence>
<evidence type="ECO:0000256" key="10">
    <source>
        <dbReference type="ARBA" id="ARBA00022984"/>
    </source>
</evidence>
<keyword evidence="10" id="KW-0573">Peptidoglycan synthesis</keyword>
<dbReference type="InterPro" id="IPR012338">
    <property type="entry name" value="Beta-lactam/transpept-like"/>
</dbReference>
<evidence type="ECO:0000256" key="14">
    <source>
        <dbReference type="SAM" id="SignalP"/>
    </source>
</evidence>
<evidence type="ECO:0000256" key="11">
    <source>
        <dbReference type="ARBA" id="ARBA00023316"/>
    </source>
</evidence>
<keyword evidence="7 14" id="KW-0732">Signal</keyword>
<comment type="function">
    <text evidence="1">Removes C-terminal D-alanyl residues from sugar-peptide cell wall precursors.</text>
</comment>
<dbReference type="Gene3D" id="3.40.710.10">
    <property type="entry name" value="DD-peptidase/beta-lactamase superfamily"/>
    <property type="match status" value="1"/>
</dbReference>
<dbReference type="PANTHER" id="PTHR21581">
    <property type="entry name" value="D-ALANYL-D-ALANINE CARBOXYPEPTIDASE"/>
    <property type="match status" value="1"/>
</dbReference>
<feature type="domain" description="Peptidase S11 D-Ala-D-Ala carboxypeptidase A C-terminal" evidence="15">
    <location>
        <begin position="284"/>
        <end position="374"/>
    </location>
</feature>
<dbReference type="EMBL" id="JACVHF010000009">
    <property type="protein sequence ID" value="MBC9784866.1"/>
    <property type="molecule type" value="Genomic_DNA"/>
</dbReference>
<dbReference type="Gene3D" id="2.60.410.10">
    <property type="entry name" value="D-Ala-D-Ala carboxypeptidase, C-terminal domain"/>
    <property type="match status" value="1"/>
</dbReference>
<comment type="pathway">
    <text evidence="2">Cell wall biogenesis; peptidoglycan biosynthesis.</text>
</comment>
<dbReference type="Pfam" id="PF07943">
    <property type="entry name" value="PBP5_C"/>
    <property type="match status" value="1"/>
</dbReference>
<evidence type="ECO:0000256" key="5">
    <source>
        <dbReference type="ARBA" id="ARBA00022645"/>
    </source>
</evidence>
<dbReference type="InterPro" id="IPR015956">
    <property type="entry name" value="Peniciliin-bd_prot_C_sf"/>
</dbReference>
<reference evidence="16 17" key="1">
    <citation type="submission" date="2020-07" db="EMBL/GenBank/DDBJ databases">
        <title>Draft whole-genome sequence of Heliobacterium chlorum DSM 3682, type strain.</title>
        <authorList>
            <person name="Kyndt J.A."/>
            <person name="Meyer T.E."/>
            <person name="Imhoff J.F."/>
        </authorList>
    </citation>
    <scope>NUCLEOTIDE SEQUENCE [LARGE SCALE GENOMIC DNA]</scope>
    <source>
        <strain evidence="16 17">DSM 3682</strain>
    </source>
</reference>
<evidence type="ECO:0000256" key="12">
    <source>
        <dbReference type="ARBA" id="ARBA00034000"/>
    </source>
</evidence>
<keyword evidence="8" id="KW-0378">Hydrolase</keyword>
<comment type="catalytic activity">
    <reaction evidence="12">
        <text>Preferential cleavage: (Ac)2-L-Lys-D-Ala-|-D-Ala. Also transpeptidation of peptidyl-alanyl moieties that are N-acyl substituents of D-alanine.</text>
        <dbReference type="EC" id="3.4.16.4"/>
    </reaction>
</comment>
<proteinExistence type="inferred from homology"/>
<comment type="similarity">
    <text evidence="3 13">Belongs to the peptidase S11 family.</text>
</comment>
<dbReference type="EC" id="3.4.16.4" evidence="4"/>
<dbReference type="GO" id="GO:0004180">
    <property type="term" value="F:carboxypeptidase activity"/>
    <property type="evidence" value="ECO:0007669"/>
    <property type="project" value="UniProtKB-KW"/>
</dbReference>
<dbReference type="SUPFAM" id="SSF69189">
    <property type="entry name" value="Penicillin-binding protein associated domain"/>
    <property type="match status" value="1"/>
</dbReference>
<feature type="chain" id="PRO_5045325578" description="serine-type D-Ala-D-Ala carboxypeptidase" evidence="14">
    <location>
        <begin position="28"/>
        <end position="392"/>
    </location>
</feature>
<evidence type="ECO:0000256" key="6">
    <source>
        <dbReference type="ARBA" id="ARBA00022670"/>
    </source>
</evidence>
<evidence type="ECO:0000256" key="2">
    <source>
        <dbReference type="ARBA" id="ARBA00004752"/>
    </source>
</evidence>
<name>A0ABR7T5N5_HELCL</name>
<keyword evidence="5 16" id="KW-0121">Carboxypeptidase</keyword>